<sequence>MLFKILFILLITVVTFGNCSSDNKNYPSQNHSSTPAVKPVSHQLFSNILHKYVTPNGQVNYRGLLLDTLALNQYLQLLSRNPPANTWSTPEKLAYWLNAYNAFTLQLVLRHYPVKSIKDIGSKIHIPFVNTCWDISFIPIGAKRLSLNEIEHQILRKTFKEPRIHFAIVCASVSCPKLRNEAYSAANLHQQLEDQARTFINDPSRNQIRPHKIKISKIFSWFTADFTHNGPLIQYLNRYSTVQIKANAQVSNLDYNWRLNEINN</sequence>
<dbReference type="InterPro" id="IPR006869">
    <property type="entry name" value="DUF547"/>
</dbReference>
<protein>
    <recommendedName>
        <fullName evidence="2">DUF547 domain-containing protein</fullName>
    </recommendedName>
</protein>
<dbReference type="PANTHER" id="PTHR46361:SF3">
    <property type="entry name" value="ELECTRON CARRIER_ PROTEIN DISULFIDE OXIDOREDUCTASE"/>
    <property type="match status" value="1"/>
</dbReference>
<dbReference type="Pfam" id="PF04784">
    <property type="entry name" value="DUF547"/>
    <property type="match status" value="1"/>
</dbReference>
<keyword evidence="1" id="KW-0732">Signal</keyword>
<dbReference type="Proteomes" id="UP000253919">
    <property type="component" value="Unassembled WGS sequence"/>
</dbReference>
<feature type="domain" description="DUF547" evidence="2">
    <location>
        <begin position="86"/>
        <end position="200"/>
    </location>
</feature>
<feature type="signal peptide" evidence="1">
    <location>
        <begin position="1"/>
        <end position="20"/>
    </location>
</feature>
<evidence type="ECO:0000313" key="4">
    <source>
        <dbReference type="Proteomes" id="UP000253919"/>
    </source>
</evidence>
<accession>A0A369QFS7</accession>
<evidence type="ECO:0000256" key="1">
    <source>
        <dbReference type="SAM" id="SignalP"/>
    </source>
</evidence>
<dbReference type="RefSeq" id="WP_115372497.1">
    <property type="nucleotide sequence ID" value="NZ_QASA01000001.1"/>
</dbReference>
<reference evidence="3 4" key="1">
    <citation type="submission" date="2018-04" db="EMBL/GenBank/DDBJ databases">
        <title>Adhaeribacter sp. HMF7616 genome sequencing and assembly.</title>
        <authorList>
            <person name="Kang H."/>
            <person name="Kang J."/>
            <person name="Cha I."/>
            <person name="Kim H."/>
            <person name="Joh K."/>
        </authorList>
    </citation>
    <scope>NUCLEOTIDE SEQUENCE [LARGE SCALE GENOMIC DNA]</scope>
    <source>
        <strain evidence="3 4">HMF7616</strain>
    </source>
</reference>
<comment type="caution">
    <text evidence="3">The sequence shown here is derived from an EMBL/GenBank/DDBJ whole genome shotgun (WGS) entry which is preliminary data.</text>
</comment>
<organism evidence="3 4">
    <name type="scientific">Adhaeribacter pallidiroseus</name>
    <dbReference type="NCBI Taxonomy" id="2072847"/>
    <lineage>
        <taxon>Bacteria</taxon>
        <taxon>Pseudomonadati</taxon>
        <taxon>Bacteroidota</taxon>
        <taxon>Cytophagia</taxon>
        <taxon>Cytophagales</taxon>
        <taxon>Hymenobacteraceae</taxon>
        <taxon>Adhaeribacter</taxon>
    </lineage>
</organism>
<proteinExistence type="predicted"/>
<dbReference type="PANTHER" id="PTHR46361">
    <property type="entry name" value="ELECTRON CARRIER/ PROTEIN DISULFIDE OXIDOREDUCTASE"/>
    <property type="match status" value="1"/>
</dbReference>
<dbReference type="OrthoDB" id="526867at2"/>
<keyword evidence="4" id="KW-1185">Reference proteome</keyword>
<evidence type="ECO:0000313" key="3">
    <source>
        <dbReference type="EMBL" id="RDC63150.1"/>
    </source>
</evidence>
<name>A0A369QFS7_9BACT</name>
<dbReference type="EMBL" id="QASA01000001">
    <property type="protein sequence ID" value="RDC63150.1"/>
    <property type="molecule type" value="Genomic_DNA"/>
</dbReference>
<feature type="chain" id="PRO_5017043156" description="DUF547 domain-containing protein" evidence="1">
    <location>
        <begin position="21"/>
        <end position="264"/>
    </location>
</feature>
<evidence type="ECO:0000259" key="2">
    <source>
        <dbReference type="Pfam" id="PF04784"/>
    </source>
</evidence>
<dbReference type="AlphaFoldDB" id="A0A369QFS7"/>
<gene>
    <name evidence="3" type="ORF">AHMF7616_01751</name>
</gene>